<dbReference type="PANTHER" id="PTHR42643:SF24">
    <property type="entry name" value="IONOTROPIC RECEPTOR 60A"/>
    <property type="match status" value="1"/>
</dbReference>
<feature type="transmembrane region" description="Helical" evidence="13">
    <location>
        <begin position="319"/>
        <end position="343"/>
    </location>
</feature>
<evidence type="ECO:0000313" key="17">
    <source>
        <dbReference type="Proteomes" id="UP000667349"/>
    </source>
</evidence>
<dbReference type="Gene3D" id="1.10.287.70">
    <property type="match status" value="2"/>
</dbReference>
<feature type="transmembrane region" description="Helical" evidence="13">
    <location>
        <begin position="375"/>
        <end position="396"/>
    </location>
</feature>
<protein>
    <submittedName>
        <fullName evidence="16">GRIA1 protein</fullName>
    </submittedName>
</protein>
<keyword evidence="4" id="KW-1003">Cell membrane</keyword>
<feature type="transmembrane region" description="Helical" evidence="13">
    <location>
        <begin position="911"/>
        <end position="937"/>
    </location>
</feature>
<dbReference type="InterPro" id="IPR001320">
    <property type="entry name" value="Iontro_rcpt_C"/>
</dbReference>
<evidence type="ECO:0000256" key="5">
    <source>
        <dbReference type="ARBA" id="ARBA00022692"/>
    </source>
</evidence>
<keyword evidence="12" id="KW-0407">Ion channel</keyword>
<evidence type="ECO:0000256" key="3">
    <source>
        <dbReference type="ARBA" id="ARBA00022448"/>
    </source>
</evidence>
<sequence>MTVDMHFKNLWRTLKYYHEIIQPITIVILPDFEAYLEFVDAIKMYSMSFPVWFILFLYTPDNNIHDHCHEPIGNPFNLAFDTQMLVLCNNEIILREWYSIKGDTVKIFDLAEWRDDEGFVPLTNLSLYERRKNMEGVILRAVAVKNFTSVIGNQMATMYTKVFEELTNHLNFTVNIVSQKIEYGMRNRQTLIWSGVMGEIVYNRADFAIADMALTSFRICFVDFTLPLIVSKINLYFKEPGICGVKWIGYFQTFSSRTWVTIIMLITTVPLLLFFMKTCRDQSRSTVDLISENFICIWGIFCQQALIEFPKSSSLRVAYFTIILTAVLIMAHYSAALICFLTVCTHVLPFQTLEEFTDDGTYKLIVIRDSADYDIVTLISNVILLTLIYKSIYIYIYKATNNLVCNEKNVAFMVMRTQKKSIEKDIPCKLSSITTERITNLVIMLSKDNPYTGVINYHLQKFMDNGMIMRLRETYSSQLIENKVFKPVYLFNVIPILAILCGGFIISIITLIIENIHYRSRRRQSKKYLFFYMVIVYLNSHFSYCISSQLTERKFLSLWKFLQRTNIESEFHVQTNLKTTTLVHTLSRELSQQRVMITIITFSNLMSKYNDYQKNIRLPLFVILLDTEETMYEFAKITKGIKPIFFPIWLVVFLQHLGNPLKDYCTHPANNIFNVDVSTQMLVLCYNRPILVEWYAIRDNYTRTFDLATWSPDRGLILRTQENLYARRSDMFGDVVRVTVVNNSPLVSLKNGTMDGFFGLLLIELSKVMNFTIKILDPVDSFGSWDPQNGWSGAIGKLVNNEADIGIAAFTLTNDRLNDIDFTIPLIRTQYRLYLHEPITPYVQWFWYFKVFSPGVWGTLIMIIIIASILLTVIKAKGFSMSIISDNYIKVWGIYCQQGLPEFPIKSSMRLAFFSIYASSVIILSTYFASLISYLALNTAKLPFSTLEGYVEDGTYKLLVLQNSAEYDIPLYTKDPLLLKMYESREDKEYLPFNLSEGFKKICERMDLAFYTTEVFKNYMGIYVQCELVHINTGRIDNNAITLKKGSPYTGFINYHLRRFQLNGVINKLQNKNPSKIPMKGGIGNFTVDITDVTPILTIVIGSMVLSLFVLIIEKVYYSFKTPNFKNNESITKFTYNLNVRNKLRKEYEKVEIGKSSDKIFKSSISGFIGLTTDVTTCSCPVMGKEKIQQISG</sequence>
<gene>
    <name evidence="16" type="primary">Gria1_0</name>
    <name evidence="16" type="ORF">G6Z75_0005113</name>
</gene>
<evidence type="ECO:0000256" key="13">
    <source>
        <dbReference type="SAM" id="Phobius"/>
    </source>
</evidence>
<evidence type="ECO:0000256" key="6">
    <source>
        <dbReference type="ARBA" id="ARBA00022989"/>
    </source>
</evidence>
<feature type="domain" description="Ionotropic glutamate receptor C-terminal" evidence="14">
    <location>
        <begin position="735"/>
        <end position="1076"/>
    </location>
</feature>
<comment type="similarity">
    <text evidence="2">Belongs to the glutamate-gated ion channel (TC 1.A.10.1) family.</text>
</comment>
<dbReference type="Pfam" id="PF00060">
    <property type="entry name" value="Lig_chan"/>
    <property type="match status" value="1"/>
</dbReference>
<feature type="transmembrane region" description="Helical" evidence="13">
    <location>
        <begin position="287"/>
        <end position="307"/>
    </location>
</feature>
<dbReference type="SMART" id="SM00918">
    <property type="entry name" value="Lig_chan-Glu_bd"/>
    <property type="match status" value="1"/>
</dbReference>
<keyword evidence="17" id="KW-1185">Reference proteome</keyword>
<dbReference type="Proteomes" id="UP000667349">
    <property type="component" value="Unassembled WGS sequence"/>
</dbReference>
<dbReference type="EMBL" id="JAANHZ010000232">
    <property type="protein sequence ID" value="KAG5313833.1"/>
    <property type="molecule type" value="Genomic_DNA"/>
</dbReference>
<keyword evidence="9" id="KW-0675">Receptor</keyword>
<dbReference type="GO" id="GO:0015276">
    <property type="term" value="F:ligand-gated monoatomic ion channel activity"/>
    <property type="evidence" value="ECO:0007669"/>
    <property type="project" value="InterPro"/>
</dbReference>
<dbReference type="AlphaFoldDB" id="A0A836JAY2"/>
<feature type="non-terminal residue" evidence="16">
    <location>
        <position position="1"/>
    </location>
</feature>
<dbReference type="InterPro" id="IPR019594">
    <property type="entry name" value="Glu/Gly-bd"/>
</dbReference>
<feature type="non-terminal residue" evidence="16">
    <location>
        <position position="1193"/>
    </location>
</feature>
<organism evidence="16 17">
    <name type="scientific">Acromyrmex insinuator</name>
    <dbReference type="NCBI Taxonomy" id="230686"/>
    <lineage>
        <taxon>Eukaryota</taxon>
        <taxon>Metazoa</taxon>
        <taxon>Ecdysozoa</taxon>
        <taxon>Arthropoda</taxon>
        <taxon>Hexapoda</taxon>
        <taxon>Insecta</taxon>
        <taxon>Pterygota</taxon>
        <taxon>Neoptera</taxon>
        <taxon>Endopterygota</taxon>
        <taxon>Hymenoptera</taxon>
        <taxon>Apocrita</taxon>
        <taxon>Aculeata</taxon>
        <taxon>Formicoidea</taxon>
        <taxon>Formicidae</taxon>
        <taxon>Myrmicinae</taxon>
        <taxon>Acromyrmex</taxon>
    </lineage>
</organism>
<name>A0A836JAY2_9HYME</name>
<dbReference type="InterPro" id="IPR052192">
    <property type="entry name" value="Insect_Ionotropic_Sensory_Rcpt"/>
</dbReference>
<evidence type="ECO:0000313" key="16">
    <source>
        <dbReference type="EMBL" id="KAG5313833.1"/>
    </source>
</evidence>
<evidence type="ECO:0000256" key="12">
    <source>
        <dbReference type="ARBA" id="ARBA00023303"/>
    </source>
</evidence>
<evidence type="ECO:0000256" key="10">
    <source>
        <dbReference type="ARBA" id="ARBA00023180"/>
    </source>
</evidence>
<evidence type="ECO:0000259" key="14">
    <source>
        <dbReference type="SMART" id="SM00079"/>
    </source>
</evidence>
<feature type="transmembrane region" description="Helical" evidence="13">
    <location>
        <begin position="1093"/>
        <end position="1113"/>
    </location>
</feature>
<dbReference type="GO" id="GO:0050906">
    <property type="term" value="P:detection of stimulus involved in sensory perception"/>
    <property type="evidence" value="ECO:0007669"/>
    <property type="project" value="UniProtKB-ARBA"/>
</dbReference>
<dbReference type="SUPFAM" id="SSF53850">
    <property type="entry name" value="Periplasmic binding protein-like II"/>
    <property type="match status" value="2"/>
</dbReference>
<keyword evidence="7" id="KW-0406">Ion transport</keyword>
<dbReference type="Pfam" id="PF10613">
    <property type="entry name" value="Lig_chan-Glu_bd"/>
    <property type="match status" value="2"/>
</dbReference>
<reference evidence="16" key="1">
    <citation type="submission" date="2020-02" db="EMBL/GenBank/DDBJ databases">
        <title>Relaxed selection underlies rapid genomic changes in the transitions from sociality to social parasitism in ants.</title>
        <authorList>
            <person name="Bi X."/>
        </authorList>
    </citation>
    <scope>NUCLEOTIDE SEQUENCE</scope>
    <source>
        <strain evidence="16">BGI-DK2013a</strain>
        <tissue evidence="16">Whole body</tissue>
    </source>
</reference>
<feature type="transmembrane region" description="Helical" evidence="13">
    <location>
        <begin position="489"/>
        <end position="516"/>
    </location>
</feature>
<dbReference type="GO" id="GO:0005886">
    <property type="term" value="C:plasma membrane"/>
    <property type="evidence" value="ECO:0007669"/>
    <property type="project" value="UniProtKB-SubCell"/>
</dbReference>
<evidence type="ECO:0000256" key="1">
    <source>
        <dbReference type="ARBA" id="ARBA00004651"/>
    </source>
</evidence>
<proteinExistence type="inferred from homology"/>
<keyword evidence="8 13" id="KW-0472">Membrane</keyword>
<keyword evidence="3" id="KW-0813">Transport</keyword>
<evidence type="ECO:0000256" key="4">
    <source>
        <dbReference type="ARBA" id="ARBA00022475"/>
    </source>
</evidence>
<feature type="domain" description="Ionotropic glutamate receptor L-glutamate and glycine-binding" evidence="15">
    <location>
        <begin position="745"/>
        <end position="800"/>
    </location>
</feature>
<evidence type="ECO:0000256" key="8">
    <source>
        <dbReference type="ARBA" id="ARBA00023136"/>
    </source>
</evidence>
<keyword evidence="10" id="KW-0325">Glycoprotein</keyword>
<evidence type="ECO:0000256" key="9">
    <source>
        <dbReference type="ARBA" id="ARBA00023170"/>
    </source>
</evidence>
<feature type="transmembrane region" description="Helical" evidence="13">
    <location>
        <begin position="528"/>
        <end position="544"/>
    </location>
</feature>
<feature type="transmembrane region" description="Helical" evidence="13">
    <location>
        <begin position="845"/>
        <end position="874"/>
    </location>
</feature>
<evidence type="ECO:0000259" key="15">
    <source>
        <dbReference type="SMART" id="SM00918"/>
    </source>
</evidence>
<keyword evidence="5 13" id="KW-0812">Transmembrane</keyword>
<keyword evidence="6 13" id="KW-1133">Transmembrane helix</keyword>
<evidence type="ECO:0000256" key="2">
    <source>
        <dbReference type="ARBA" id="ARBA00008685"/>
    </source>
</evidence>
<accession>A0A836JAY2</accession>
<keyword evidence="11" id="KW-1071">Ligand-gated ion channel</keyword>
<evidence type="ECO:0000256" key="7">
    <source>
        <dbReference type="ARBA" id="ARBA00023065"/>
    </source>
</evidence>
<comment type="subcellular location">
    <subcellularLocation>
        <location evidence="1">Cell membrane</location>
        <topology evidence="1">Multi-pass membrane protein</topology>
    </subcellularLocation>
</comment>
<dbReference type="SMART" id="SM00079">
    <property type="entry name" value="PBPe"/>
    <property type="match status" value="1"/>
</dbReference>
<dbReference type="PANTHER" id="PTHR42643">
    <property type="entry name" value="IONOTROPIC RECEPTOR 20A-RELATED"/>
    <property type="match status" value="1"/>
</dbReference>
<dbReference type="Gene3D" id="3.40.190.10">
    <property type="entry name" value="Periplasmic binding protein-like II"/>
    <property type="match status" value="2"/>
</dbReference>
<feature type="transmembrane region" description="Helical" evidence="13">
    <location>
        <begin position="258"/>
        <end position="275"/>
    </location>
</feature>
<evidence type="ECO:0000256" key="11">
    <source>
        <dbReference type="ARBA" id="ARBA00023286"/>
    </source>
</evidence>
<comment type="caution">
    <text evidence="16">The sequence shown here is derived from an EMBL/GenBank/DDBJ whole genome shotgun (WGS) entry which is preliminary data.</text>
</comment>